<organism evidence="1 2">
    <name type="scientific">Piscinibacter koreensis</name>
    <dbReference type="NCBI Taxonomy" id="2742824"/>
    <lineage>
        <taxon>Bacteria</taxon>
        <taxon>Pseudomonadati</taxon>
        <taxon>Pseudomonadota</taxon>
        <taxon>Betaproteobacteria</taxon>
        <taxon>Burkholderiales</taxon>
        <taxon>Sphaerotilaceae</taxon>
        <taxon>Piscinibacter</taxon>
    </lineage>
</organism>
<keyword evidence="2" id="KW-1185">Reference proteome</keyword>
<reference evidence="1 2" key="1">
    <citation type="submission" date="2020-06" db="EMBL/GenBank/DDBJ databases">
        <title>Schlegella sp. ID0723 isolated from air conditioner.</title>
        <authorList>
            <person name="Kim D.Y."/>
            <person name="Kim D.-U."/>
        </authorList>
    </citation>
    <scope>NUCLEOTIDE SEQUENCE [LARGE SCALE GENOMIC DNA]</scope>
    <source>
        <strain evidence="1 2">ID0723</strain>
    </source>
</reference>
<dbReference type="Gene3D" id="3.10.129.10">
    <property type="entry name" value="Hotdog Thioesterase"/>
    <property type="match status" value="1"/>
</dbReference>
<evidence type="ECO:0000313" key="2">
    <source>
        <dbReference type="Proteomes" id="UP000529637"/>
    </source>
</evidence>
<accession>A0A7Y6NTF3</accession>
<comment type="caution">
    <text evidence="1">The sequence shown here is derived from an EMBL/GenBank/DDBJ whole genome shotgun (WGS) entry which is preliminary data.</text>
</comment>
<dbReference type="AlphaFoldDB" id="A0A7Y6NTF3"/>
<evidence type="ECO:0000313" key="1">
    <source>
        <dbReference type="EMBL" id="NUZ08938.1"/>
    </source>
</evidence>
<dbReference type="EMBL" id="JABWMJ010000020">
    <property type="protein sequence ID" value="NUZ08938.1"/>
    <property type="molecule type" value="Genomic_DNA"/>
</dbReference>
<dbReference type="Proteomes" id="UP000529637">
    <property type="component" value="Unassembled WGS sequence"/>
</dbReference>
<dbReference type="RefSeq" id="WP_176071795.1">
    <property type="nucleotide sequence ID" value="NZ_JABWMJ010000020.1"/>
</dbReference>
<sequence length="154" mass="16235">MNQTLARFHIEGAAKFTETILALTPFFKSLRPALRSLSSTGAEVVMPTPTEVGAKDPQHHTADDAALGGLALLTGGLALDAGAPPSARWALRGYAVQCAVQGRMHSEVHALADASTVDWKTAGDYEVEVQLLAVGRELVSTVRLMINVETSSPA</sequence>
<protein>
    <submittedName>
        <fullName evidence="1">DUF4442 domain-containing protein</fullName>
    </submittedName>
</protein>
<dbReference type="Pfam" id="PF14539">
    <property type="entry name" value="DUF4442"/>
    <property type="match status" value="1"/>
</dbReference>
<gene>
    <name evidence="1" type="ORF">HQN59_24660</name>
</gene>
<name>A0A7Y6NTF3_9BURK</name>
<proteinExistence type="predicted"/>
<dbReference type="InterPro" id="IPR027961">
    <property type="entry name" value="DUF4442"/>
</dbReference>